<dbReference type="CDD" id="cd00118">
    <property type="entry name" value="LysM"/>
    <property type="match status" value="1"/>
</dbReference>
<dbReference type="GO" id="GO:0016020">
    <property type="term" value="C:membrane"/>
    <property type="evidence" value="ECO:0007669"/>
    <property type="project" value="InterPro"/>
</dbReference>
<dbReference type="CDD" id="cd16894">
    <property type="entry name" value="MltD-like"/>
    <property type="match status" value="1"/>
</dbReference>
<feature type="domain" description="LysM" evidence="2">
    <location>
        <begin position="341"/>
        <end position="384"/>
    </location>
</feature>
<dbReference type="KEGG" id="cbd:CBUD_1205"/>
<dbReference type="Gene3D" id="1.10.530.10">
    <property type="match status" value="1"/>
</dbReference>
<protein>
    <submittedName>
        <fullName evidence="3">Membrane-bound lytic murein transglycosylase D</fullName>
        <ecNumber evidence="3">3.2.1.-</ecNumber>
    </submittedName>
</protein>
<organism evidence="3 4">
    <name type="scientific">Coxiella burnetii (strain Dugway 5J108-111)</name>
    <dbReference type="NCBI Taxonomy" id="434922"/>
    <lineage>
        <taxon>Bacteria</taxon>
        <taxon>Pseudomonadati</taxon>
        <taxon>Pseudomonadota</taxon>
        <taxon>Gammaproteobacteria</taxon>
        <taxon>Legionellales</taxon>
        <taxon>Coxiellaceae</taxon>
        <taxon>Coxiella</taxon>
    </lineage>
</organism>
<dbReference type="InterPro" id="IPR018392">
    <property type="entry name" value="LysM"/>
</dbReference>
<dbReference type="SUPFAM" id="SSF54106">
    <property type="entry name" value="LysM domain"/>
    <property type="match status" value="1"/>
</dbReference>
<dbReference type="GO" id="GO:0000270">
    <property type="term" value="P:peptidoglycan metabolic process"/>
    <property type="evidence" value="ECO:0007669"/>
    <property type="project" value="InterPro"/>
</dbReference>
<dbReference type="PANTHER" id="PTHR37423">
    <property type="entry name" value="SOLUBLE LYTIC MUREIN TRANSGLYCOSYLASE-RELATED"/>
    <property type="match status" value="1"/>
</dbReference>
<dbReference type="AlphaFoldDB" id="A9KE48"/>
<dbReference type="InterPro" id="IPR008258">
    <property type="entry name" value="Transglycosylase_SLT_dom_1"/>
</dbReference>
<dbReference type="EMBL" id="CP000733">
    <property type="protein sequence ID" value="ABS77546.2"/>
    <property type="molecule type" value="Genomic_DNA"/>
</dbReference>
<comment type="similarity">
    <text evidence="1">Belongs to the transglycosylase Slt family.</text>
</comment>
<evidence type="ECO:0000313" key="4">
    <source>
        <dbReference type="Proteomes" id="UP000008555"/>
    </source>
</evidence>
<dbReference type="GO" id="GO:0008933">
    <property type="term" value="F:peptidoglycan lytic transglycosylase activity"/>
    <property type="evidence" value="ECO:0007669"/>
    <property type="project" value="InterPro"/>
</dbReference>
<dbReference type="Pfam" id="PF01464">
    <property type="entry name" value="SLT"/>
    <property type="match status" value="1"/>
</dbReference>
<keyword evidence="3" id="KW-0378">Hydrolase</keyword>
<dbReference type="PANTHER" id="PTHR37423:SF2">
    <property type="entry name" value="MEMBRANE-BOUND LYTIC MUREIN TRANSGLYCOSYLASE C"/>
    <property type="match status" value="1"/>
</dbReference>
<reference evidence="3 4" key="1">
    <citation type="journal article" date="2009" name="Infect. Immun.">
        <title>Comparative genomics reveal extensive transposon-mediated genomic plasticity and diversity among potential effector proteins within the genus Coxiella.</title>
        <authorList>
            <person name="Beare P.A."/>
            <person name="Unsworth N."/>
            <person name="Andoh M."/>
            <person name="Voth D.E."/>
            <person name="Omsland A."/>
            <person name="Gilk S.D."/>
            <person name="Williams K.P."/>
            <person name="Sobral B.W."/>
            <person name="Kupko J.J.III."/>
            <person name="Porcella S.F."/>
            <person name="Samuel J.E."/>
            <person name="Heinzen R.A."/>
        </authorList>
    </citation>
    <scope>NUCLEOTIDE SEQUENCE [LARGE SCALE GENOMIC DNA]</scope>
    <source>
        <strain evidence="3 4">Dugway 5J108-111</strain>
    </source>
</reference>
<sequence>MMVFIRVFLLLSAITSVLLLGGNAWGRGDQAKLQAEIMAEVQSINSSLHEMAVKTAIASQKPAARAANLWPIMTARFALADESKRPEVRHELMWFLSHPQTLHQMLTNAIPYIYYVYQQTQQRHMPAEFALMPMLESGYNPFAYSNAGATGLWQMMPGTASSFGLEINWWYDGRRDTVVSTQAALNYLCRLHGSFQNWILATAAYDAGMGAVRAAQQYNQREGQSVNFWNLPLPQETRDYVPKLLALAIIIKHAAYYHVKLPYIPARPYFFAVNMNSQIDRAEAARLAGVSSSVIRQLNPAMRRWASDPDGVYTLLIPYEKREVFQRNLAALIGKEHTTWQYHEVRSGETLQSIARIYHTNIALLMKANELTTEKVSPEQGLLVPLYLHRTYSAPVGEQPATVASTQQQEEGLKQLLDKIYSSAPG</sequence>
<evidence type="ECO:0000313" key="3">
    <source>
        <dbReference type="EMBL" id="ABS77546.2"/>
    </source>
</evidence>
<dbReference type="PROSITE" id="PS51782">
    <property type="entry name" value="LYSM"/>
    <property type="match status" value="1"/>
</dbReference>
<dbReference type="Gene3D" id="3.10.350.10">
    <property type="entry name" value="LysM domain"/>
    <property type="match status" value="1"/>
</dbReference>
<dbReference type="GO" id="GO:0016798">
    <property type="term" value="F:hydrolase activity, acting on glycosyl bonds"/>
    <property type="evidence" value="ECO:0007669"/>
    <property type="project" value="UniProtKB-KW"/>
</dbReference>
<dbReference type="InterPro" id="IPR023346">
    <property type="entry name" value="Lysozyme-like_dom_sf"/>
</dbReference>
<dbReference type="Proteomes" id="UP000008555">
    <property type="component" value="Chromosome"/>
</dbReference>
<dbReference type="Pfam" id="PF01476">
    <property type="entry name" value="LysM"/>
    <property type="match status" value="1"/>
</dbReference>
<dbReference type="PROSITE" id="PS00922">
    <property type="entry name" value="TRANSGLYCOSYLASE"/>
    <property type="match status" value="1"/>
</dbReference>
<dbReference type="InterPro" id="IPR036779">
    <property type="entry name" value="LysM_dom_sf"/>
</dbReference>
<proteinExistence type="inferred from homology"/>
<dbReference type="SUPFAM" id="SSF53955">
    <property type="entry name" value="Lysozyme-like"/>
    <property type="match status" value="1"/>
</dbReference>
<dbReference type="SMART" id="SM00257">
    <property type="entry name" value="LysM"/>
    <property type="match status" value="1"/>
</dbReference>
<dbReference type="RefSeq" id="WP_011996969.1">
    <property type="nucleotide sequence ID" value="NC_009727.1"/>
</dbReference>
<accession>A9KE48</accession>
<name>A9KE48_COXBN</name>
<dbReference type="InterPro" id="IPR000189">
    <property type="entry name" value="Transglyc_AS"/>
</dbReference>
<gene>
    <name evidence="3" type="ordered locus">CBUD_1205</name>
</gene>
<evidence type="ECO:0000256" key="1">
    <source>
        <dbReference type="ARBA" id="ARBA00007734"/>
    </source>
</evidence>
<keyword evidence="3" id="KW-0326">Glycosidase</keyword>
<dbReference type="EC" id="3.2.1.-" evidence="3"/>
<dbReference type="HOGENOM" id="CLU_009520_1_5_6"/>
<evidence type="ECO:0000259" key="2">
    <source>
        <dbReference type="PROSITE" id="PS51782"/>
    </source>
</evidence>
<dbReference type="CAZy" id="GH23">
    <property type="family name" value="Glycoside Hydrolase Family 23"/>
</dbReference>